<evidence type="ECO:0008006" key="5">
    <source>
        <dbReference type="Google" id="ProtNLM"/>
    </source>
</evidence>
<feature type="signal peptide" evidence="2">
    <location>
        <begin position="1"/>
        <end position="26"/>
    </location>
</feature>
<dbReference type="RefSeq" id="WP_380691012.1">
    <property type="nucleotide sequence ID" value="NZ_JBHRSS010000008.1"/>
</dbReference>
<feature type="compositionally biased region" description="Polar residues" evidence="1">
    <location>
        <begin position="30"/>
        <end position="41"/>
    </location>
</feature>
<sequence>MRKTLKHLTAATLVAASFAASPALFAATQGDKTTNSGSMGQMMQGHDKGQMMQGHNSMGQGKGMMNNGQMPMMQMMTQMNDMMANCNDMMQTKMEKSGSDKGSAEKS</sequence>
<gene>
    <name evidence="3" type="ORF">ACFOSU_16475</name>
</gene>
<evidence type="ECO:0000256" key="1">
    <source>
        <dbReference type="SAM" id="MobiDB-lite"/>
    </source>
</evidence>
<keyword evidence="4" id="KW-1185">Reference proteome</keyword>
<dbReference type="Proteomes" id="UP001595462">
    <property type="component" value="Unassembled WGS sequence"/>
</dbReference>
<proteinExistence type="predicted"/>
<reference evidence="4" key="1">
    <citation type="journal article" date="2019" name="Int. J. Syst. Evol. Microbiol.">
        <title>The Global Catalogue of Microorganisms (GCM) 10K type strain sequencing project: providing services to taxonomists for standard genome sequencing and annotation.</title>
        <authorList>
            <consortium name="The Broad Institute Genomics Platform"/>
            <consortium name="The Broad Institute Genome Sequencing Center for Infectious Disease"/>
            <person name="Wu L."/>
            <person name="Ma J."/>
        </authorList>
    </citation>
    <scope>NUCLEOTIDE SEQUENCE [LARGE SCALE GENOMIC DNA]</scope>
    <source>
        <strain evidence="4">KCTC 52640</strain>
    </source>
</reference>
<protein>
    <recommendedName>
        <fullName evidence="5">Pentapeptide MXKDX repeat protein</fullName>
    </recommendedName>
</protein>
<comment type="caution">
    <text evidence="3">The sequence shown here is derived from an EMBL/GenBank/DDBJ whole genome shotgun (WGS) entry which is preliminary data.</text>
</comment>
<organism evidence="3 4">
    <name type="scientific">Salinisphaera aquimarina</name>
    <dbReference type="NCBI Taxonomy" id="2094031"/>
    <lineage>
        <taxon>Bacteria</taxon>
        <taxon>Pseudomonadati</taxon>
        <taxon>Pseudomonadota</taxon>
        <taxon>Gammaproteobacteria</taxon>
        <taxon>Salinisphaerales</taxon>
        <taxon>Salinisphaeraceae</taxon>
        <taxon>Salinisphaera</taxon>
    </lineage>
</organism>
<evidence type="ECO:0000313" key="4">
    <source>
        <dbReference type="Proteomes" id="UP001595462"/>
    </source>
</evidence>
<accession>A0ABV7ESH7</accession>
<evidence type="ECO:0000313" key="3">
    <source>
        <dbReference type="EMBL" id="MFC3105470.1"/>
    </source>
</evidence>
<dbReference type="EMBL" id="JBHRSS010000008">
    <property type="protein sequence ID" value="MFC3105470.1"/>
    <property type="molecule type" value="Genomic_DNA"/>
</dbReference>
<evidence type="ECO:0000256" key="2">
    <source>
        <dbReference type="SAM" id="SignalP"/>
    </source>
</evidence>
<feature type="chain" id="PRO_5045337087" description="Pentapeptide MXKDX repeat protein" evidence="2">
    <location>
        <begin position="27"/>
        <end position="107"/>
    </location>
</feature>
<name>A0ABV7ESH7_9GAMM</name>
<keyword evidence="2" id="KW-0732">Signal</keyword>
<feature type="compositionally biased region" description="Low complexity" evidence="1">
    <location>
        <begin position="56"/>
        <end position="68"/>
    </location>
</feature>
<feature type="region of interest" description="Disordered" evidence="1">
    <location>
        <begin position="30"/>
        <end position="68"/>
    </location>
</feature>